<keyword evidence="3" id="KW-1185">Reference proteome</keyword>
<dbReference type="EMBL" id="CP002059">
    <property type="protein sequence ID" value="ADI62885.1"/>
    <property type="molecule type" value="Genomic_DNA"/>
</dbReference>
<evidence type="ECO:0000313" key="2">
    <source>
        <dbReference type="EMBL" id="ADI62885.1"/>
    </source>
</evidence>
<name>D7DZD3_NOSA0</name>
<sequence length="153" mass="17169">MKVLIDNNIIVMLDFLLHREPFRQDAEELFQAIDSGRIIGYVTATTLTDIFYIARRHTRSIEQARQAVLETLTVMMVCPVNRTILEWAFASGIGDFEDVIQIACAVTQGLEAILTRDRQGFLSSTNSACIVGSSAIGTIRHLRRLKSNVFLSH</sequence>
<dbReference type="SUPFAM" id="SSF88723">
    <property type="entry name" value="PIN domain-like"/>
    <property type="match status" value="1"/>
</dbReference>
<dbReference type="Gene3D" id="3.40.50.1010">
    <property type="entry name" value="5'-nuclease"/>
    <property type="match status" value="1"/>
</dbReference>
<dbReference type="STRING" id="551115.Aazo_0300"/>
<gene>
    <name evidence="2" type="ordered locus">Aazo_0300</name>
</gene>
<dbReference type="HOGENOM" id="CLU_124456_3_0_3"/>
<proteinExistence type="predicted"/>
<dbReference type="InterPro" id="IPR002716">
    <property type="entry name" value="PIN_dom"/>
</dbReference>
<dbReference type="KEGG" id="naz:Aazo_0300"/>
<evidence type="ECO:0000259" key="1">
    <source>
        <dbReference type="Pfam" id="PF13470"/>
    </source>
</evidence>
<evidence type="ECO:0000313" key="3">
    <source>
        <dbReference type="Proteomes" id="UP000001511"/>
    </source>
</evidence>
<dbReference type="Pfam" id="PF13470">
    <property type="entry name" value="PIN_3"/>
    <property type="match status" value="1"/>
</dbReference>
<dbReference type="eggNOG" id="COG1848">
    <property type="taxonomic scope" value="Bacteria"/>
</dbReference>
<dbReference type="Proteomes" id="UP000001511">
    <property type="component" value="Chromosome"/>
</dbReference>
<accession>D7DZD3</accession>
<dbReference type="InterPro" id="IPR029060">
    <property type="entry name" value="PIN-like_dom_sf"/>
</dbReference>
<protein>
    <recommendedName>
        <fullName evidence="1">PIN domain-containing protein</fullName>
    </recommendedName>
</protein>
<organism evidence="2 3">
    <name type="scientific">Nostoc azollae (strain 0708)</name>
    <name type="common">Anabaena azollae (strain 0708)</name>
    <dbReference type="NCBI Taxonomy" id="551115"/>
    <lineage>
        <taxon>Bacteria</taxon>
        <taxon>Bacillati</taxon>
        <taxon>Cyanobacteriota</taxon>
        <taxon>Cyanophyceae</taxon>
        <taxon>Nostocales</taxon>
        <taxon>Nostocaceae</taxon>
        <taxon>Trichormus</taxon>
    </lineage>
</organism>
<dbReference type="AlphaFoldDB" id="D7DZD3"/>
<reference evidence="2 3" key="1">
    <citation type="journal article" date="2010" name="PLoS ONE">
        <title>Genome erosion in a nitrogen-fixing vertically transmitted endosymbiotic multicellular cyanobacterium.</title>
        <authorList>
            <person name="Ran L."/>
            <person name="Larsson J."/>
            <person name="Vigil-Stenman T."/>
            <person name="Nylander J.A."/>
            <person name="Ininbergs K."/>
            <person name="Zheng W.W."/>
            <person name="Lapidus A."/>
            <person name="Lowry S."/>
            <person name="Haselkorn R."/>
            <person name="Bergman B."/>
        </authorList>
    </citation>
    <scope>NUCLEOTIDE SEQUENCE [LARGE SCALE GENOMIC DNA]</scope>
    <source>
        <strain evidence="2 3">0708</strain>
    </source>
</reference>
<feature type="domain" description="PIN" evidence="1">
    <location>
        <begin position="2"/>
        <end position="118"/>
    </location>
</feature>